<feature type="region of interest" description="Disordered" evidence="1">
    <location>
        <begin position="67"/>
        <end position="89"/>
    </location>
</feature>
<protein>
    <submittedName>
        <fullName evidence="2">Uncharacterized protein</fullName>
    </submittedName>
</protein>
<accession>B2XSC3</accession>
<geneLocation type="plasmid" evidence="2">
    <name>pMEA100</name>
</geneLocation>
<evidence type="ECO:0000313" key="2">
    <source>
        <dbReference type="EMBL" id="ABX56681.1"/>
    </source>
</evidence>
<sequence length="115" mass="12413">MTTMMTTTSSATRNVIAQLATIHAGQAARLFRSSSSGISAGGRRIVTVYKLLRLELAPTRRATACWQERAGPASRRRPKTAPRRCGEPSSTLALGNNAWLAETGAYGEWPPLRGE</sequence>
<dbReference type="AlphaFoldDB" id="B2XSC3"/>
<proteinExistence type="predicted"/>
<reference evidence="2" key="2">
    <citation type="journal article" date="2008" name="Plasmid">
        <title>Actinomycete integrative and conjugative pMEA-like elements of Amycolatopsis and Saccharopolyspora decoded.</title>
        <authorList>
            <person name="Te Poele E.M."/>
            <person name="Samborskyy M."/>
            <person name="Oliynyk M."/>
            <person name="Leadlay P.F."/>
            <person name="Bolhuis H."/>
            <person name="Dijkhuizen L."/>
        </authorList>
    </citation>
    <scope>NUCLEOTIDE SEQUENCE</scope>
    <source>
        <plasmid evidence="2">pMEA100</plasmid>
    </source>
</reference>
<keyword evidence="2" id="KW-0614">Plasmid</keyword>
<evidence type="ECO:0000256" key="1">
    <source>
        <dbReference type="SAM" id="MobiDB-lite"/>
    </source>
</evidence>
<organism evidence="2">
    <name type="scientific">Amycolatopsis mediterranei</name>
    <name type="common">Nocardia mediterranei</name>
    <dbReference type="NCBI Taxonomy" id="33910"/>
    <lineage>
        <taxon>Bacteria</taxon>
        <taxon>Bacillati</taxon>
        <taxon>Actinomycetota</taxon>
        <taxon>Actinomycetes</taxon>
        <taxon>Pseudonocardiales</taxon>
        <taxon>Pseudonocardiaceae</taxon>
        <taxon>Amycolatopsis</taxon>
    </lineage>
</organism>
<dbReference type="EMBL" id="EU149765">
    <property type="protein sequence ID" value="ABX56681.1"/>
    <property type="molecule type" value="Genomic_DNA"/>
</dbReference>
<gene>
    <name evidence="2" type="ORF">amp105</name>
</gene>
<name>B2XSC3_AMYMD</name>
<reference evidence="2" key="1">
    <citation type="journal article" date="2007" name="FEMS Microbiol. Ecol.">
        <title>Prevalence and distribution of nucleotide sequences typical for pMEA-like accessory genetic elements in the genus Amycolatopsis.</title>
        <authorList>
            <person name="te Poele E.M."/>
            <person name="Habets M.N."/>
            <person name="Tan G.Y."/>
            <person name="Ward A.C."/>
            <person name="Goodfellow M."/>
            <person name="Bolhuis H."/>
            <person name="Dijkhuizen L."/>
        </authorList>
    </citation>
    <scope>NUCLEOTIDE SEQUENCE</scope>
    <source>
        <plasmid evidence="2">pMEA100</plasmid>
    </source>
</reference>